<sequence>MGSELVQLAKYQNIWYGDMYIQNILKLQRNFVAQDTDLIIGSLMKTGTTWLKALLFAIVNRAHHPVAQSPLLSHHPHELVHSLEPLYGEHPSHNPNDIPSPRLFSTHLSYTSLPESMKNSKCRILYICRNPLDMLVSLYFFSINFMKKQVEDFKPPSMEEFFEDFYVGRHPCGPFFKHVVEYWKASLERPEKVLFLKYEDLKDDPTFHLKRLAKFIGVPFSPHEESEGVITQIIELCSIKTMKGLEVNKSDNKAIDKFFDKKTYFRKGEVGDWINHFTPTMVERMKKLMEEKLEGTGLSFTLLPQ</sequence>
<dbReference type="AlphaFoldDB" id="A0A803LKM0"/>
<evidence type="ECO:0000313" key="5">
    <source>
        <dbReference type="EnsemblPlants" id="AUR62014517-RA:cds"/>
    </source>
</evidence>
<reference evidence="5" key="2">
    <citation type="submission" date="2021-03" db="UniProtKB">
        <authorList>
            <consortium name="EnsemblPlants"/>
        </authorList>
    </citation>
    <scope>IDENTIFICATION</scope>
</reference>
<accession>A0A803LKM0</accession>
<keyword evidence="2 3" id="KW-0808">Transferase</keyword>
<comment type="similarity">
    <text evidence="1 3">Belongs to the sulfotransferase 1 family.</text>
</comment>
<name>A0A803LKM0_CHEQI</name>
<evidence type="ECO:0000256" key="3">
    <source>
        <dbReference type="RuleBase" id="RU361155"/>
    </source>
</evidence>
<evidence type="ECO:0000313" key="6">
    <source>
        <dbReference type="Proteomes" id="UP000596660"/>
    </source>
</evidence>
<evidence type="ECO:0000256" key="1">
    <source>
        <dbReference type="ARBA" id="ARBA00005771"/>
    </source>
</evidence>
<dbReference type="PANTHER" id="PTHR11783">
    <property type="entry name" value="SULFOTRANSFERASE SULT"/>
    <property type="match status" value="1"/>
</dbReference>
<dbReference type="Pfam" id="PF00685">
    <property type="entry name" value="Sulfotransfer_1"/>
    <property type="match status" value="1"/>
</dbReference>
<dbReference type="Proteomes" id="UP000596660">
    <property type="component" value="Unplaced"/>
</dbReference>
<dbReference type="EC" id="2.8.2.-" evidence="3"/>
<dbReference type="Gramene" id="AUR62014517-RA">
    <property type="protein sequence ID" value="AUR62014517-RA:cds"/>
    <property type="gene ID" value="AUR62014517"/>
</dbReference>
<evidence type="ECO:0000259" key="4">
    <source>
        <dbReference type="Pfam" id="PF00685"/>
    </source>
</evidence>
<organism evidence="5 6">
    <name type="scientific">Chenopodium quinoa</name>
    <name type="common">Quinoa</name>
    <dbReference type="NCBI Taxonomy" id="63459"/>
    <lineage>
        <taxon>Eukaryota</taxon>
        <taxon>Viridiplantae</taxon>
        <taxon>Streptophyta</taxon>
        <taxon>Embryophyta</taxon>
        <taxon>Tracheophyta</taxon>
        <taxon>Spermatophyta</taxon>
        <taxon>Magnoliopsida</taxon>
        <taxon>eudicotyledons</taxon>
        <taxon>Gunneridae</taxon>
        <taxon>Pentapetalae</taxon>
        <taxon>Caryophyllales</taxon>
        <taxon>Chenopodiaceae</taxon>
        <taxon>Chenopodioideae</taxon>
        <taxon>Atripliceae</taxon>
        <taxon>Chenopodium</taxon>
    </lineage>
</organism>
<reference evidence="5" key="1">
    <citation type="journal article" date="2017" name="Nature">
        <title>The genome of Chenopodium quinoa.</title>
        <authorList>
            <person name="Jarvis D.E."/>
            <person name="Ho Y.S."/>
            <person name="Lightfoot D.J."/>
            <person name="Schmoeckel S.M."/>
            <person name="Li B."/>
            <person name="Borm T.J.A."/>
            <person name="Ohyanagi H."/>
            <person name="Mineta K."/>
            <person name="Michell C.T."/>
            <person name="Saber N."/>
            <person name="Kharbatia N.M."/>
            <person name="Rupper R.R."/>
            <person name="Sharp A.R."/>
            <person name="Dally N."/>
            <person name="Boughton B.A."/>
            <person name="Woo Y.H."/>
            <person name="Gao G."/>
            <person name="Schijlen E.G.W.M."/>
            <person name="Guo X."/>
            <person name="Momin A.A."/>
            <person name="Negrao S."/>
            <person name="Al-Babili S."/>
            <person name="Gehring C."/>
            <person name="Roessner U."/>
            <person name="Jung C."/>
            <person name="Murphy K."/>
            <person name="Arold S.T."/>
            <person name="Gojobori T."/>
            <person name="van der Linden C.G."/>
            <person name="van Loo E.N."/>
            <person name="Jellen E.N."/>
            <person name="Maughan P.J."/>
            <person name="Tester M."/>
        </authorList>
    </citation>
    <scope>NUCLEOTIDE SEQUENCE [LARGE SCALE GENOMIC DNA]</scope>
    <source>
        <strain evidence="5">cv. PI 614886</strain>
    </source>
</reference>
<dbReference type="GO" id="GO:0008146">
    <property type="term" value="F:sulfotransferase activity"/>
    <property type="evidence" value="ECO:0007669"/>
    <property type="project" value="InterPro"/>
</dbReference>
<dbReference type="SMR" id="A0A803LKM0"/>
<dbReference type="OMA" id="HRHDDNV"/>
<keyword evidence="6" id="KW-1185">Reference proteome</keyword>
<dbReference type="InterPro" id="IPR000863">
    <property type="entry name" value="Sulfotransferase_dom"/>
</dbReference>
<dbReference type="InterPro" id="IPR027417">
    <property type="entry name" value="P-loop_NTPase"/>
</dbReference>
<feature type="domain" description="Sulfotransferase" evidence="4">
    <location>
        <begin position="35"/>
        <end position="297"/>
    </location>
</feature>
<protein>
    <recommendedName>
        <fullName evidence="3">Sulfotransferase</fullName>
        <ecNumber evidence="3">2.8.2.-</ecNumber>
    </recommendedName>
</protein>
<proteinExistence type="inferred from homology"/>
<dbReference type="EnsemblPlants" id="AUR62014517-RA">
    <property type="protein sequence ID" value="AUR62014517-RA:cds"/>
    <property type="gene ID" value="AUR62014517"/>
</dbReference>
<dbReference type="SUPFAM" id="SSF52540">
    <property type="entry name" value="P-loop containing nucleoside triphosphate hydrolases"/>
    <property type="match status" value="1"/>
</dbReference>
<dbReference type="Gene3D" id="3.40.50.300">
    <property type="entry name" value="P-loop containing nucleotide triphosphate hydrolases"/>
    <property type="match status" value="1"/>
</dbReference>
<evidence type="ECO:0000256" key="2">
    <source>
        <dbReference type="ARBA" id="ARBA00022679"/>
    </source>
</evidence>